<protein>
    <submittedName>
        <fullName evidence="3">Uncharacterized protein</fullName>
    </submittedName>
</protein>
<gene>
    <name evidence="3" type="ORF">D9758_017021</name>
</gene>
<evidence type="ECO:0000313" key="3">
    <source>
        <dbReference type="EMBL" id="KAF5328468.1"/>
    </source>
</evidence>
<name>A0A8H5F9U3_9AGAR</name>
<evidence type="ECO:0000256" key="1">
    <source>
        <dbReference type="ARBA" id="ARBA00022729"/>
    </source>
</evidence>
<reference evidence="3 4" key="1">
    <citation type="journal article" date="2020" name="ISME J.">
        <title>Uncovering the hidden diversity of litter-decomposition mechanisms in mushroom-forming fungi.</title>
        <authorList>
            <person name="Floudas D."/>
            <person name="Bentzer J."/>
            <person name="Ahren D."/>
            <person name="Johansson T."/>
            <person name="Persson P."/>
            <person name="Tunlid A."/>
        </authorList>
    </citation>
    <scope>NUCLEOTIDE SEQUENCE [LARGE SCALE GENOMIC DNA]</scope>
    <source>
        <strain evidence="3 4">CBS 291.85</strain>
    </source>
</reference>
<dbReference type="EMBL" id="JAACJM010000362">
    <property type="protein sequence ID" value="KAF5328468.1"/>
    <property type="molecule type" value="Genomic_DNA"/>
</dbReference>
<dbReference type="PANTHER" id="PTHR43037:SF5">
    <property type="entry name" value="FERULOYL ESTERASE"/>
    <property type="match status" value="1"/>
</dbReference>
<dbReference type="GO" id="GO:0016787">
    <property type="term" value="F:hydrolase activity"/>
    <property type="evidence" value="ECO:0007669"/>
    <property type="project" value="UniProtKB-KW"/>
</dbReference>
<proteinExistence type="predicted"/>
<accession>A0A8H5F9U3</accession>
<evidence type="ECO:0000256" key="2">
    <source>
        <dbReference type="ARBA" id="ARBA00022801"/>
    </source>
</evidence>
<comment type="caution">
    <text evidence="3">The sequence shown here is derived from an EMBL/GenBank/DDBJ whole genome shotgun (WGS) entry which is preliminary data.</text>
</comment>
<dbReference type="OrthoDB" id="2334691at2759"/>
<keyword evidence="4" id="KW-1185">Reference proteome</keyword>
<dbReference type="PANTHER" id="PTHR43037">
    <property type="entry name" value="UNNAMED PRODUCT-RELATED"/>
    <property type="match status" value="1"/>
</dbReference>
<dbReference type="AlphaFoldDB" id="A0A8H5F9U3"/>
<keyword evidence="1" id="KW-0732">Signal</keyword>
<dbReference type="InterPro" id="IPR050955">
    <property type="entry name" value="Plant_Biomass_Hydrol_Est"/>
</dbReference>
<dbReference type="Gene3D" id="3.40.50.1820">
    <property type="entry name" value="alpha/beta hydrolase"/>
    <property type="match status" value="1"/>
</dbReference>
<dbReference type="Proteomes" id="UP000559256">
    <property type="component" value="Unassembled WGS sequence"/>
</dbReference>
<evidence type="ECO:0000313" key="4">
    <source>
        <dbReference type="Proteomes" id="UP000559256"/>
    </source>
</evidence>
<organism evidence="3 4">
    <name type="scientific">Tetrapyrgos nigripes</name>
    <dbReference type="NCBI Taxonomy" id="182062"/>
    <lineage>
        <taxon>Eukaryota</taxon>
        <taxon>Fungi</taxon>
        <taxon>Dikarya</taxon>
        <taxon>Basidiomycota</taxon>
        <taxon>Agaricomycotina</taxon>
        <taxon>Agaricomycetes</taxon>
        <taxon>Agaricomycetidae</taxon>
        <taxon>Agaricales</taxon>
        <taxon>Marasmiineae</taxon>
        <taxon>Marasmiaceae</taxon>
        <taxon>Tetrapyrgos</taxon>
    </lineage>
</organism>
<keyword evidence="2" id="KW-0378">Hydrolase</keyword>
<dbReference type="InterPro" id="IPR029058">
    <property type="entry name" value="AB_hydrolase_fold"/>
</dbReference>
<sequence>MPLIEQLTTLPKNHPHLRLLTGKTPFFASTLDQRFSFSLYVPKGHSFSSQTLLPLLVIIHGTRRQTGKYFDKLKSFSEDHNVVLLTPLFPAGIDDPEDLHNYKNILYNDIRFDLILLSMIDQASRIWRIRTDRFYLHGFSGGGQFAHRFLYLYPERLAGVSIGAPGRITQPDTNTSWPGGLGNVESIFGIRGAPNYAAIAQVPIQLVVGEDDRNTSLLQLAKKRNKAETEAEDRVERIQWLKSTWEEYAIGSELATVQGVGHDGIKCLAPVEEWFVRLIRG</sequence>
<dbReference type="SUPFAM" id="SSF53474">
    <property type="entry name" value="alpha/beta-Hydrolases"/>
    <property type="match status" value="1"/>
</dbReference>